<evidence type="ECO:0000313" key="3">
    <source>
        <dbReference type="EMBL" id="MDY6550243.1"/>
    </source>
</evidence>
<dbReference type="Proteomes" id="UP001278995">
    <property type="component" value="Unassembled WGS sequence"/>
</dbReference>
<dbReference type="Proteomes" id="UP000473854">
    <property type="component" value="Unassembled WGS sequence"/>
</dbReference>
<evidence type="ECO:0000313" key="4">
    <source>
        <dbReference type="EMBL" id="MTD10107.1"/>
    </source>
</evidence>
<organism evidence="4 5">
    <name type="scientific">Acinetobacter faecalis</name>
    <dbReference type="NCBI Taxonomy" id="2665161"/>
    <lineage>
        <taxon>Bacteria</taxon>
        <taxon>Pseudomonadati</taxon>
        <taxon>Pseudomonadota</taxon>
        <taxon>Gammaproteobacteria</taxon>
        <taxon>Moraxellales</taxon>
        <taxon>Moraxellaceae</taxon>
        <taxon>Acinetobacter</taxon>
    </lineage>
</organism>
<protein>
    <submittedName>
        <fullName evidence="4">Uncharacterized protein</fullName>
    </submittedName>
</protein>
<name>A0A6L6GCK2_9GAMM</name>
<reference evidence="3 7" key="4">
    <citation type="journal article" date="2024" name="Syst. Appl. Microbiol.">
        <title>Evidence for the occurrence of Acinetobacter faecalis in cattle feces and its emended description.</title>
        <authorList>
            <person name="Kyselkova M."/>
            <person name="Xanthopoulou K."/>
            <person name="Shestivska V."/>
            <person name="Spanelova P."/>
            <person name="Maixnerova M."/>
            <person name="Higgins P.G."/>
            <person name="Nemec A."/>
        </authorList>
    </citation>
    <scope>NUCLEOTIDE SEQUENCE [LARGE SCALE GENOMIC DNA]</scope>
    <source>
        <strain evidence="3 7">ANC 7225</strain>
    </source>
</reference>
<keyword evidence="1" id="KW-0472">Membrane</keyword>
<reference evidence="4 5" key="1">
    <citation type="submission" date="2019-11" db="EMBL/GenBank/DDBJ databases">
        <authorList>
            <person name="An D."/>
        </authorList>
    </citation>
    <scope>NUCLEOTIDE SEQUENCE [LARGE SCALE GENOMIC DNA]</scope>
    <source>
        <strain evidence="4 5">YIM 103518</strain>
    </source>
</reference>
<gene>
    <name evidence="4" type="ORF">GIX10_01360</name>
    <name evidence="3" type="ORF">SKM48_05680</name>
    <name evidence="2" type="ORF">SKM51_08040</name>
</gene>
<evidence type="ECO:0000313" key="6">
    <source>
        <dbReference type="Proteomes" id="UP001278995"/>
    </source>
</evidence>
<evidence type="ECO:0000256" key="1">
    <source>
        <dbReference type="SAM" id="Phobius"/>
    </source>
</evidence>
<feature type="transmembrane region" description="Helical" evidence="1">
    <location>
        <begin position="12"/>
        <end position="33"/>
    </location>
</feature>
<dbReference type="EMBL" id="WLYL01000002">
    <property type="protein sequence ID" value="MTD10107.1"/>
    <property type="molecule type" value="Genomic_DNA"/>
</dbReference>
<dbReference type="Proteomes" id="UP001284094">
    <property type="component" value="Unassembled WGS sequence"/>
</dbReference>
<evidence type="ECO:0000313" key="2">
    <source>
        <dbReference type="EMBL" id="MDY6487148.1"/>
    </source>
</evidence>
<dbReference type="EMBL" id="JAXHPL010000038">
    <property type="protein sequence ID" value="MDY6487148.1"/>
    <property type="molecule type" value="Genomic_DNA"/>
</dbReference>
<feature type="transmembrane region" description="Helical" evidence="1">
    <location>
        <begin position="39"/>
        <end position="56"/>
    </location>
</feature>
<reference evidence="2 6" key="2">
    <citation type="submission" date="2023-11" db="EMBL/GenBank/DDBJ databases">
        <title>The common occurrence of Acinetobacte faecalis in cattle feces and its emended description.</title>
        <authorList>
            <person name="Kyselkova M."/>
            <person name="Xanthopoulou K."/>
            <person name="Shestivska V."/>
            <person name="Spanelova P."/>
            <person name="Maixnerova M."/>
            <person name="Higgins P.G."/>
            <person name="Nemec A."/>
        </authorList>
    </citation>
    <scope>NUCLEOTIDE SEQUENCE [LARGE SCALE GENOMIC DNA]</scope>
    <source>
        <strain evidence="2 6">ANC 7483</strain>
    </source>
</reference>
<keyword evidence="1" id="KW-1133">Transmembrane helix</keyword>
<feature type="transmembrane region" description="Helical" evidence="1">
    <location>
        <begin position="98"/>
        <end position="118"/>
    </location>
</feature>
<accession>A0A6L6GCK2</accession>
<dbReference type="EMBL" id="JAXHPO010000018">
    <property type="protein sequence ID" value="MDY6550243.1"/>
    <property type="molecule type" value="Genomic_DNA"/>
</dbReference>
<keyword evidence="1" id="KW-0812">Transmembrane</keyword>
<dbReference type="RefSeq" id="WP_154771769.1">
    <property type="nucleotide sequence ID" value="NZ_JAXHPE010000017.1"/>
</dbReference>
<keyword evidence="7" id="KW-1185">Reference proteome</keyword>
<reference evidence="3" key="3">
    <citation type="submission" date="2023-11" db="EMBL/GenBank/DDBJ databases">
        <authorList>
            <person name="Kyselkova M."/>
            <person name="Xanthopoulou K."/>
            <person name="Shestivska V."/>
            <person name="Spanelova P."/>
            <person name="Maixnerova M."/>
            <person name="Higgins P.G."/>
            <person name="Nemec A."/>
        </authorList>
    </citation>
    <scope>NUCLEOTIDE SEQUENCE</scope>
    <source>
        <strain evidence="3">ANC 7225</strain>
    </source>
</reference>
<comment type="caution">
    <text evidence="4">The sequence shown here is derived from an EMBL/GenBank/DDBJ whole genome shotgun (WGS) entry which is preliminary data.</text>
</comment>
<evidence type="ECO:0000313" key="7">
    <source>
        <dbReference type="Proteomes" id="UP001284094"/>
    </source>
</evidence>
<sequence>MLEFWFNPQISVLKKLFLFISIAIVTGVLYWMAPLSLDAVLMFLGTGVIYLICRYCKIHFAAKKPTGMLYRILTWIPIALVLALIFKNMQNGELLLAGAQGLGFMALSICLFSPLSLLKQTSTENKESS</sequence>
<proteinExistence type="predicted"/>
<evidence type="ECO:0000313" key="5">
    <source>
        <dbReference type="Proteomes" id="UP000473854"/>
    </source>
</evidence>
<feature type="transmembrane region" description="Helical" evidence="1">
    <location>
        <begin position="68"/>
        <end position="86"/>
    </location>
</feature>
<dbReference type="AlphaFoldDB" id="A0A6L6GCK2"/>